<sequence length="55" mass="5837">MFAEQARYAWDLDPKQLATLAIGLNATNAVRAALVGDTAATSAFERLVEQLKAGS</sequence>
<accession>A0A7H1N0M4</accession>
<name>A0A7H1N0M4_9PROT</name>
<reference evidence="1 2" key="1">
    <citation type="submission" date="2020-05" db="EMBL/GenBank/DDBJ databases">
        <title>Complete closed genome sequence of Defluviicoccus vanus.</title>
        <authorList>
            <person name="Bessarab I."/>
            <person name="Arumugam K."/>
            <person name="Maszenan A.M."/>
            <person name="Seviour R.J."/>
            <person name="Williams R.B."/>
        </authorList>
    </citation>
    <scope>NUCLEOTIDE SEQUENCE [LARGE SCALE GENOMIC DNA]</scope>
    <source>
        <strain evidence="1 2">Ben 114</strain>
    </source>
</reference>
<dbReference type="AlphaFoldDB" id="A0A7H1N0M4"/>
<protein>
    <submittedName>
        <fullName evidence="1">Uncharacterized protein</fullName>
    </submittedName>
</protein>
<gene>
    <name evidence="1" type="ORF">HQ394_07860</name>
</gene>
<evidence type="ECO:0000313" key="1">
    <source>
        <dbReference type="EMBL" id="QNT69260.1"/>
    </source>
</evidence>
<dbReference type="KEGG" id="dvn:HQ394_07860"/>
<dbReference type="EMBL" id="CP053923">
    <property type="protein sequence ID" value="QNT69260.1"/>
    <property type="molecule type" value="Genomic_DNA"/>
</dbReference>
<organism evidence="1 2">
    <name type="scientific">Defluviicoccus vanus</name>
    <dbReference type="NCBI Taxonomy" id="111831"/>
    <lineage>
        <taxon>Bacteria</taxon>
        <taxon>Pseudomonadati</taxon>
        <taxon>Pseudomonadota</taxon>
        <taxon>Alphaproteobacteria</taxon>
        <taxon>Rhodospirillales</taxon>
        <taxon>Rhodospirillaceae</taxon>
        <taxon>Defluviicoccus</taxon>
    </lineage>
</organism>
<proteinExistence type="predicted"/>
<keyword evidence="2" id="KW-1185">Reference proteome</keyword>
<dbReference type="Proteomes" id="UP000516369">
    <property type="component" value="Chromosome"/>
</dbReference>
<evidence type="ECO:0000313" key="2">
    <source>
        <dbReference type="Proteomes" id="UP000516369"/>
    </source>
</evidence>